<dbReference type="InterPro" id="IPR036737">
    <property type="entry name" value="OmpA-like_sf"/>
</dbReference>
<dbReference type="Gene3D" id="2.40.160.20">
    <property type="match status" value="1"/>
</dbReference>
<name>A0A972G061_9GAMM</name>
<dbReference type="PROSITE" id="PS51123">
    <property type="entry name" value="OMPA_2"/>
    <property type="match status" value="1"/>
</dbReference>
<dbReference type="Pfam" id="PF00691">
    <property type="entry name" value="OmpA"/>
    <property type="match status" value="1"/>
</dbReference>
<comment type="subcellular location">
    <subcellularLocation>
        <location evidence="1">Cell outer membrane</location>
        <topology evidence="1">Multi-pass membrane protein</topology>
    </subcellularLocation>
</comment>
<dbReference type="CDD" id="cd07185">
    <property type="entry name" value="OmpA_C-like"/>
    <property type="match status" value="1"/>
</dbReference>
<evidence type="ECO:0000256" key="10">
    <source>
        <dbReference type="PROSITE-ProRule" id="PRU00473"/>
    </source>
</evidence>
<feature type="chain" id="PRO_5037286680" evidence="11">
    <location>
        <begin position="22"/>
        <end position="370"/>
    </location>
</feature>
<dbReference type="AlphaFoldDB" id="A0A972G061"/>
<dbReference type="PRINTS" id="PR01021">
    <property type="entry name" value="OMPADOMAIN"/>
</dbReference>
<keyword evidence="9" id="KW-0998">Cell outer membrane</keyword>
<dbReference type="Pfam" id="PF01389">
    <property type="entry name" value="OmpA_membrane"/>
    <property type="match status" value="1"/>
</dbReference>
<sequence length="370" mass="40721">MMKNTLRAVLLSSLLPLAANASQELSPWYLGAGVGVNNYEPNCDQKSMKVCGEDDPYAWDIFAGYLFNDYLGVELGYRDLGRAEWTDYSDKFNDVGVKGPTLGLVGFWPLANRWSLSAEAGAINYLIYNDKAHGSEYYSDTDLAPYYGAGVGYNFTDNLKLQAKYRRYEGLDENKWDTLDMDSNYWGLELSYRFGHKAMAAPAAPAPAPVVMAPIDTDKDGVTDDMDLCPDTPMGHKVDGKGCSLYSEMTHNLAIDAKFGNDSAVVKNDSYAEVEKLANFMKRFPHTQVKIEGHASNVGAADYNMMLSQKRADAVAKLLTDKYGIEPSRVTTQGYGVTRPLIPGRSAAANAANRRIEAQITVKETAPLTK</sequence>
<dbReference type="InterPro" id="IPR011250">
    <property type="entry name" value="OMP/PagP_B-barrel"/>
</dbReference>
<dbReference type="InterPro" id="IPR006664">
    <property type="entry name" value="OMP_bac"/>
</dbReference>
<evidence type="ECO:0000256" key="3">
    <source>
        <dbReference type="ARBA" id="ARBA00022448"/>
    </source>
</evidence>
<evidence type="ECO:0000313" key="13">
    <source>
        <dbReference type="EMBL" id="NMH64754.1"/>
    </source>
</evidence>
<keyword evidence="4" id="KW-1134">Transmembrane beta strand</keyword>
<keyword evidence="8 10" id="KW-0472">Membrane</keyword>
<keyword evidence="11" id="KW-0732">Signal</keyword>
<dbReference type="GO" id="GO:0046930">
    <property type="term" value="C:pore complex"/>
    <property type="evidence" value="ECO:0007669"/>
    <property type="project" value="UniProtKB-KW"/>
</dbReference>
<dbReference type="SUPFAM" id="SSF56925">
    <property type="entry name" value="OMPA-like"/>
    <property type="match status" value="1"/>
</dbReference>
<gene>
    <name evidence="13" type="ORF">HC757_06180</name>
</gene>
<proteinExistence type="inferred from homology"/>
<keyword evidence="7" id="KW-0626">Porin</keyword>
<keyword evidence="5" id="KW-0812">Transmembrane</keyword>
<dbReference type="GO" id="GO:0009279">
    <property type="term" value="C:cell outer membrane"/>
    <property type="evidence" value="ECO:0007669"/>
    <property type="project" value="UniProtKB-SubCell"/>
</dbReference>
<reference evidence="13" key="1">
    <citation type="submission" date="2020-04" db="EMBL/GenBank/DDBJ databases">
        <title>Description of Shewanella salipaludis sp. nov., isolated from a salt marsh.</title>
        <authorList>
            <person name="Park S."/>
            <person name="Yoon J.-H."/>
        </authorList>
    </citation>
    <scope>NUCLEOTIDE SEQUENCE</scope>
    <source>
        <strain evidence="13">SHSM-M6</strain>
    </source>
</reference>
<dbReference type="InterPro" id="IPR050330">
    <property type="entry name" value="Bact_OuterMem_StrucFunc"/>
</dbReference>
<dbReference type="GO" id="GO:0015288">
    <property type="term" value="F:porin activity"/>
    <property type="evidence" value="ECO:0007669"/>
    <property type="project" value="UniProtKB-KW"/>
</dbReference>
<evidence type="ECO:0000313" key="14">
    <source>
        <dbReference type="Proteomes" id="UP000737113"/>
    </source>
</evidence>
<keyword evidence="3" id="KW-0813">Transport</keyword>
<evidence type="ECO:0000259" key="12">
    <source>
        <dbReference type="PROSITE" id="PS51123"/>
    </source>
</evidence>
<dbReference type="InterPro" id="IPR000498">
    <property type="entry name" value="OmpA-like_TM_dom"/>
</dbReference>
<dbReference type="SUPFAM" id="SSF103088">
    <property type="entry name" value="OmpA-like"/>
    <property type="match status" value="1"/>
</dbReference>
<protein>
    <submittedName>
        <fullName evidence="13">OmpA family protein</fullName>
    </submittedName>
</protein>
<dbReference type="PANTHER" id="PTHR30329">
    <property type="entry name" value="STATOR ELEMENT OF FLAGELLAR MOTOR COMPLEX"/>
    <property type="match status" value="1"/>
</dbReference>
<evidence type="ECO:0000256" key="9">
    <source>
        <dbReference type="ARBA" id="ARBA00023237"/>
    </source>
</evidence>
<comment type="caution">
    <text evidence="13">The sequence shown here is derived from an EMBL/GenBank/DDBJ whole genome shotgun (WGS) entry which is preliminary data.</text>
</comment>
<keyword evidence="6" id="KW-0406">Ion transport</keyword>
<accession>A0A972G061</accession>
<dbReference type="PANTHER" id="PTHR30329:SF21">
    <property type="entry name" value="LIPOPROTEIN YIAD-RELATED"/>
    <property type="match status" value="1"/>
</dbReference>
<feature type="domain" description="OmpA-like" evidence="12">
    <location>
        <begin position="246"/>
        <end position="364"/>
    </location>
</feature>
<evidence type="ECO:0000256" key="5">
    <source>
        <dbReference type="ARBA" id="ARBA00022692"/>
    </source>
</evidence>
<evidence type="ECO:0000256" key="1">
    <source>
        <dbReference type="ARBA" id="ARBA00004571"/>
    </source>
</evidence>
<dbReference type="Proteomes" id="UP000737113">
    <property type="component" value="Unassembled WGS sequence"/>
</dbReference>
<evidence type="ECO:0000256" key="8">
    <source>
        <dbReference type="ARBA" id="ARBA00023136"/>
    </source>
</evidence>
<dbReference type="Gene3D" id="3.30.1330.60">
    <property type="entry name" value="OmpA-like domain"/>
    <property type="match status" value="1"/>
</dbReference>
<dbReference type="EMBL" id="JAAXYH010000003">
    <property type="protein sequence ID" value="NMH64754.1"/>
    <property type="molecule type" value="Genomic_DNA"/>
</dbReference>
<feature type="signal peptide" evidence="11">
    <location>
        <begin position="1"/>
        <end position="21"/>
    </location>
</feature>
<dbReference type="InterPro" id="IPR006665">
    <property type="entry name" value="OmpA-like"/>
</dbReference>
<evidence type="ECO:0000256" key="11">
    <source>
        <dbReference type="SAM" id="SignalP"/>
    </source>
</evidence>
<dbReference type="GO" id="GO:0006811">
    <property type="term" value="P:monoatomic ion transport"/>
    <property type="evidence" value="ECO:0007669"/>
    <property type="project" value="UniProtKB-KW"/>
</dbReference>
<dbReference type="RefSeq" id="WP_169563443.1">
    <property type="nucleotide sequence ID" value="NZ_JAAXYH010000003.1"/>
</dbReference>
<evidence type="ECO:0000256" key="7">
    <source>
        <dbReference type="ARBA" id="ARBA00023114"/>
    </source>
</evidence>
<evidence type="ECO:0000256" key="2">
    <source>
        <dbReference type="ARBA" id="ARBA00005710"/>
    </source>
</evidence>
<comment type="similarity">
    <text evidence="2">Belongs to the outer membrane OOP (TC 1.B.6) superfamily. OmpA family.</text>
</comment>
<evidence type="ECO:0000256" key="6">
    <source>
        <dbReference type="ARBA" id="ARBA00023065"/>
    </source>
</evidence>
<evidence type="ECO:0000256" key="4">
    <source>
        <dbReference type="ARBA" id="ARBA00022452"/>
    </source>
</evidence>
<keyword evidence="14" id="KW-1185">Reference proteome</keyword>
<organism evidence="13 14">
    <name type="scientific">Shewanella salipaludis</name>
    <dbReference type="NCBI Taxonomy" id="2723052"/>
    <lineage>
        <taxon>Bacteria</taxon>
        <taxon>Pseudomonadati</taxon>
        <taxon>Pseudomonadota</taxon>
        <taxon>Gammaproteobacteria</taxon>
        <taxon>Alteromonadales</taxon>
        <taxon>Shewanellaceae</taxon>
        <taxon>Shewanella</taxon>
    </lineage>
</organism>